<dbReference type="EMBL" id="VUJX02000005">
    <property type="protein sequence ID" value="KAL0936319.1"/>
    <property type="molecule type" value="Genomic_DNA"/>
</dbReference>
<protein>
    <submittedName>
        <fullName evidence="1">Nuclear pore protein-like protein</fullName>
    </submittedName>
</protein>
<sequence>MAGLTELPLRPLAAPIDHNIDMDLESESEWIKTPSEDAFFDEGEVQIDPYGDLILRVGCDPRSGDSYSFRVCSNTLRRASPFWRRTLAETSNETQAADDGWYWTPSLFACPYEKSDGLAILLNIIHSKFHLVPKRPTVSEIYNALCLVSMYEMEQVLHPWIEPWYEVIEDLQSARDGHTLAMLACIAWGLGDEKLYTKTVTDITLTCTVDERGHITTADGVCLDDYLYGPLGSPMISDNIRSLRSQLASDMPSHINKLITRLIDGKWMCVGISDIPITKNKRCDYVVLGSLFAGMIYVRGSKATELEIRKDESIADLHKSVKQVLSHVSCYEKHSECNPAERIAMAMKDTIEELDTTLSASIVQRMREQRIKAGLEAKAFDEEKT</sequence>
<organism evidence="1 2">
    <name type="scientific">Colletotrichum truncatum</name>
    <name type="common">Anthracnose fungus</name>
    <name type="synonym">Colletotrichum capsici</name>
    <dbReference type="NCBI Taxonomy" id="5467"/>
    <lineage>
        <taxon>Eukaryota</taxon>
        <taxon>Fungi</taxon>
        <taxon>Dikarya</taxon>
        <taxon>Ascomycota</taxon>
        <taxon>Pezizomycotina</taxon>
        <taxon>Sordariomycetes</taxon>
        <taxon>Hypocreomycetidae</taxon>
        <taxon>Glomerellales</taxon>
        <taxon>Glomerellaceae</taxon>
        <taxon>Colletotrichum</taxon>
        <taxon>Colletotrichum truncatum species complex</taxon>
    </lineage>
</organism>
<evidence type="ECO:0000313" key="2">
    <source>
        <dbReference type="Proteomes" id="UP000805649"/>
    </source>
</evidence>
<evidence type="ECO:0000313" key="1">
    <source>
        <dbReference type="EMBL" id="KAL0936319.1"/>
    </source>
</evidence>
<reference evidence="1 2" key="1">
    <citation type="journal article" date="2020" name="Phytopathology">
        <title>Genome Sequence Resources of Colletotrichum truncatum, C. plurivorum, C. musicola, and C. sojae: Four Species Pathogenic to Soybean (Glycine max).</title>
        <authorList>
            <person name="Rogerio F."/>
            <person name="Boufleur T.R."/>
            <person name="Ciampi-Guillardi M."/>
            <person name="Sukno S.A."/>
            <person name="Thon M.R."/>
            <person name="Massola Junior N.S."/>
            <person name="Baroncelli R."/>
        </authorList>
    </citation>
    <scope>NUCLEOTIDE SEQUENCE [LARGE SCALE GENOMIC DNA]</scope>
    <source>
        <strain evidence="1 2">CMES1059</strain>
    </source>
</reference>
<name>A0ACC3YWL9_COLTU</name>
<comment type="caution">
    <text evidence="1">The sequence shown here is derived from an EMBL/GenBank/DDBJ whole genome shotgun (WGS) entry which is preliminary data.</text>
</comment>
<accession>A0ACC3YWL9</accession>
<gene>
    <name evidence="1" type="ORF">CTRU02_208534</name>
</gene>
<proteinExistence type="predicted"/>
<dbReference type="Proteomes" id="UP000805649">
    <property type="component" value="Unassembled WGS sequence"/>
</dbReference>
<keyword evidence="2" id="KW-1185">Reference proteome</keyword>